<feature type="compositionally biased region" description="Polar residues" evidence="1">
    <location>
        <begin position="17"/>
        <end position="26"/>
    </location>
</feature>
<evidence type="ECO:0000256" key="1">
    <source>
        <dbReference type="SAM" id="MobiDB-lite"/>
    </source>
</evidence>
<comment type="caution">
    <text evidence="2">The sequence shown here is derived from an EMBL/GenBank/DDBJ whole genome shotgun (WGS) entry which is preliminary data.</text>
</comment>
<accession>A0A0F9S0A8</accession>
<protein>
    <submittedName>
        <fullName evidence="2">Uncharacterized protein</fullName>
    </submittedName>
</protein>
<reference evidence="2" key="1">
    <citation type="journal article" date="2015" name="Nature">
        <title>Complex archaea that bridge the gap between prokaryotes and eukaryotes.</title>
        <authorList>
            <person name="Spang A."/>
            <person name="Saw J.H."/>
            <person name="Jorgensen S.L."/>
            <person name="Zaremba-Niedzwiedzka K."/>
            <person name="Martijn J."/>
            <person name="Lind A.E."/>
            <person name="van Eijk R."/>
            <person name="Schleper C."/>
            <person name="Guy L."/>
            <person name="Ettema T.J."/>
        </authorList>
    </citation>
    <scope>NUCLEOTIDE SEQUENCE</scope>
</reference>
<feature type="region of interest" description="Disordered" evidence="1">
    <location>
        <begin position="1"/>
        <end position="88"/>
    </location>
</feature>
<name>A0A0F9S0A8_9ZZZZ</name>
<dbReference type="AlphaFoldDB" id="A0A0F9S0A8"/>
<proteinExistence type="predicted"/>
<sequence>MAISSCWTTESRRRASSSDTTHSPRCQSCLHHLQEPIEKVGRNGSESLGVSRERLSESPLGVDDGCEASVGEHRQEHEPVEPAPRESAQVLQPERLFHVAVRLFDAPTVHVLSTTAFASSVEATSSVVSKTRGSGANV</sequence>
<organism evidence="2">
    <name type="scientific">marine sediment metagenome</name>
    <dbReference type="NCBI Taxonomy" id="412755"/>
    <lineage>
        <taxon>unclassified sequences</taxon>
        <taxon>metagenomes</taxon>
        <taxon>ecological metagenomes</taxon>
    </lineage>
</organism>
<gene>
    <name evidence="2" type="ORF">LCGC14_0832600</name>
</gene>
<evidence type="ECO:0000313" key="2">
    <source>
        <dbReference type="EMBL" id="KKN30596.1"/>
    </source>
</evidence>
<feature type="compositionally biased region" description="Basic and acidic residues" evidence="1">
    <location>
        <begin position="70"/>
        <end position="84"/>
    </location>
</feature>
<dbReference type="EMBL" id="LAZR01002395">
    <property type="protein sequence ID" value="KKN30596.1"/>
    <property type="molecule type" value="Genomic_DNA"/>
</dbReference>
<feature type="compositionally biased region" description="Basic and acidic residues" evidence="1">
    <location>
        <begin position="32"/>
        <end position="41"/>
    </location>
</feature>